<proteinExistence type="predicted"/>
<organism evidence="10 11">
    <name type="scientific">Colocasia esculenta</name>
    <name type="common">Wild taro</name>
    <name type="synonym">Arum esculentum</name>
    <dbReference type="NCBI Taxonomy" id="4460"/>
    <lineage>
        <taxon>Eukaryota</taxon>
        <taxon>Viridiplantae</taxon>
        <taxon>Streptophyta</taxon>
        <taxon>Embryophyta</taxon>
        <taxon>Tracheophyta</taxon>
        <taxon>Spermatophyta</taxon>
        <taxon>Magnoliopsida</taxon>
        <taxon>Liliopsida</taxon>
        <taxon>Araceae</taxon>
        <taxon>Aroideae</taxon>
        <taxon>Colocasieae</taxon>
        <taxon>Colocasia</taxon>
    </lineage>
</organism>
<keyword evidence="6" id="KW-0560">Oxidoreductase</keyword>
<dbReference type="GO" id="GO:0004656">
    <property type="term" value="F:procollagen-proline 4-dioxygenase activity"/>
    <property type="evidence" value="ECO:0007669"/>
    <property type="project" value="UniProtKB-EC"/>
</dbReference>
<dbReference type="GO" id="GO:0031418">
    <property type="term" value="F:L-ascorbic acid binding"/>
    <property type="evidence" value="ECO:0007669"/>
    <property type="project" value="InterPro"/>
</dbReference>
<dbReference type="GO" id="GO:0005506">
    <property type="term" value="F:iron ion binding"/>
    <property type="evidence" value="ECO:0007669"/>
    <property type="project" value="InterPro"/>
</dbReference>
<evidence type="ECO:0000256" key="8">
    <source>
        <dbReference type="ARBA" id="ARBA00049169"/>
    </source>
</evidence>
<dbReference type="InterPro" id="IPR044862">
    <property type="entry name" value="Pro_4_hyd_alph_FE2OG_OXY"/>
</dbReference>
<dbReference type="Pfam" id="PF13640">
    <property type="entry name" value="2OG-FeII_Oxy_3"/>
    <property type="match status" value="1"/>
</dbReference>
<dbReference type="AlphaFoldDB" id="A0A843UN69"/>
<dbReference type="InterPro" id="IPR006620">
    <property type="entry name" value="Pro_4_hyd_alph"/>
</dbReference>
<dbReference type="EMBL" id="NMUH01000786">
    <property type="protein sequence ID" value="MQL84771.1"/>
    <property type="molecule type" value="Genomic_DNA"/>
</dbReference>
<dbReference type="Proteomes" id="UP000652761">
    <property type="component" value="Unassembled WGS sequence"/>
</dbReference>
<keyword evidence="5" id="KW-0812">Transmembrane</keyword>
<dbReference type="SMART" id="SM00702">
    <property type="entry name" value="P4Hc"/>
    <property type="match status" value="1"/>
</dbReference>
<name>A0A843UN69_COLES</name>
<dbReference type="InterPro" id="IPR005123">
    <property type="entry name" value="Oxoglu/Fe-dep_dioxygenase_dom"/>
</dbReference>
<dbReference type="PROSITE" id="PS51471">
    <property type="entry name" value="FE2OG_OXY"/>
    <property type="match status" value="1"/>
</dbReference>
<dbReference type="PANTHER" id="PTHR10869:SF123">
    <property type="entry name" value="PROLYL 4-HYDROXYLASE 10-RELATED"/>
    <property type="match status" value="1"/>
</dbReference>
<feature type="domain" description="Fe2OG dioxygenase" evidence="9">
    <location>
        <begin position="58"/>
        <end position="179"/>
    </location>
</feature>
<dbReference type="Gene3D" id="2.60.120.620">
    <property type="entry name" value="q2cbj1_9rhob like domain"/>
    <property type="match status" value="1"/>
</dbReference>
<evidence type="ECO:0000313" key="10">
    <source>
        <dbReference type="EMBL" id="MQL84771.1"/>
    </source>
</evidence>
<dbReference type="GO" id="GO:0005789">
    <property type="term" value="C:endoplasmic reticulum membrane"/>
    <property type="evidence" value="ECO:0007669"/>
    <property type="project" value="UniProtKB-SubCell"/>
</dbReference>
<evidence type="ECO:0000256" key="4">
    <source>
        <dbReference type="ARBA" id="ARBA00022964"/>
    </source>
</evidence>
<reference evidence="10" key="1">
    <citation type="submission" date="2017-07" db="EMBL/GenBank/DDBJ databases">
        <title>Taro Niue Genome Assembly and Annotation.</title>
        <authorList>
            <person name="Atibalentja N."/>
            <person name="Keating K."/>
            <person name="Fields C.J."/>
        </authorList>
    </citation>
    <scope>NUCLEOTIDE SEQUENCE</scope>
    <source>
        <strain evidence="10">Niue_2</strain>
        <tissue evidence="10">Leaf</tissue>
    </source>
</reference>
<evidence type="ECO:0000256" key="6">
    <source>
        <dbReference type="ARBA" id="ARBA00023002"/>
    </source>
</evidence>
<evidence type="ECO:0000256" key="2">
    <source>
        <dbReference type="ARBA" id="ARBA00004648"/>
    </source>
</evidence>
<comment type="caution">
    <text evidence="10">The sequence shown here is derived from an EMBL/GenBank/DDBJ whole genome shotgun (WGS) entry which is preliminary data.</text>
</comment>
<evidence type="ECO:0000256" key="3">
    <source>
        <dbReference type="ARBA" id="ARBA00022723"/>
    </source>
</evidence>
<dbReference type="OrthoDB" id="420380at2759"/>
<keyword evidence="4" id="KW-0223">Dioxygenase</keyword>
<evidence type="ECO:0000259" key="9">
    <source>
        <dbReference type="PROSITE" id="PS51471"/>
    </source>
</evidence>
<evidence type="ECO:0000256" key="7">
    <source>
        <dbReference type="ARBA" id="ARBA00023004"/>
    </source>
</evidence>
<sequence>MKFRSNGLIVMNFRSIGLIVMKFKSNSLIVMKFKSNSLIVMKFKSNNLIVIKFKINEHGEGLQILHYEVDQKYEPHFDYFLDEFNTKNGGQRIATVLISDVEEGGETIFPSAKVNSSSLPYYNELSECGKRGLAVKPQMGDALLFWSMRPDATLDPTSLHGVHCVFVRQALDDVPWRGSEQNMSCNFLFFF</sequence>
<evidence type="ECO:0000313" key="11">
    <source>
        <dbReference type="Proteomes" id="UP000652761"/>
    </source>
</evidence>
<comment type="catalytic activity">
    <reaction evidence="8">
        <text>L-prolyl-[collagen] + 2-oxoglutarate + O2 = trans-4-hydroxy-L-prolyl-[collagen] + succinate + CO2</text>
        <dbReference type="Rhea" id="RHEA:18945"/>
        <dbReference type="Rhea" id="RHEA-COMP:11676"/>
        <dbReference type="Rhea" id="RHEA-COMP:11680"/>
        <dbReference type="ChEBI" id="CHEBI:15379"/>
        <dbReference type="ChEBI" id="CHEBI:16526"/>
        <dbReference type="ChEBI" id="CHEBI:16810"/>
        <dbReference type="ChEBI" id="CHEBI:30031"/>
        <dbReference type="ChEBI" id="CHEBI:50342"/>
        <dbReference type="ChEBI" id="CHEBI:61965"/>
        <dbReference type="EC" id="1.14.11.2"/>
    </reaction>
</comment>
<evidence type="ECO:0000256" key="5">
    <source>
        <dbReference type="ARBA" id="ARBA00022968"/>
    </source>
</evidence>
<protein>
    <recommendedName>
        <fullName evidence="9">Fe2OG dioxygenase domain-containing protein</fullName>
    </recommendedName>
</protein>
<gene>
    <name evidence="10" type="ORF">Taro_017290</name>
</gene>
<keyword evidence="3" id="KW-0479">Metal-binding</keyword>
<dbReference type="PANTHER" id="PTHR10869">
    <property type="entry name" value="PROLYL 4-HYDROXYLASE ALPHA SUBUNIT"/>
    <property type="match status" value="1"/>
</dbReference>
<comment type="cofactor">
    <cofactor evidence="1">
        <name>L-ascorbate</name>
        <dbReference type="ChEBI" id="CHEBI:38290"/>
    </cofactor>
</comment>
<comment type="subcellular location">
    <subcellularLocation>
        <location evidence="2">Endoplasmic reticulum membrane</location>
        <topology evidence="2">Single-pass type II membrane protein</topology>
    </subcellularLocation>
</comment>
<keyword evidence="11" id="KW-1185">Reference proteome</keyword>
<evidence type="ECO:0000256" key="1">
    <source>
        <dbReference type="ARBA" id="ARBA00001961"/>
    </source>
</evidence>
<keyword evidence="5" id="KW-0735">Signal-anchor</keyword>
<keyword evidence="7" id="KW-0408">Iron</keyword>
<accession>A0A843UN69</accession>
<dbReference type="InterPro" id="IPR045054">
    <property type="entry name" value="P4HA-like"/>
</dbReference>